<proteinExistence type="inferred from homology"/>
<keyword evidence="5 7" id="KW-1133">Transmembrane helix</keyword>
<evidence type="ECO:0000256" key="5">
    <source>
        <dbReference type="ARBA" id="ARBA00022989"/>
    </source>
</evidence>
<feature type="compositionally biased region" description="Basic and acidic residues" evidence="8">
    <location>
        <begin position="305"/>
        <end position="319"/>
    </location>
</feature>
<comment type="caution">
    <text evidence="9">The sequence shown here is derived from an EMBL/GenBank/DDBJ whole genome shotgun (WGS) entry which is preliminary data.</text>
</comment>
<feature type="transmembrane region" description="Helical" evidence="7">
    <location>
        <begin position="186"/>
        <end position="206"/>
    </location>
</feature>
<dbReference type="GO" id="GO:0016020">
    <property type="term" value="C:membrane"/>
    <property type="evidence" value="ECO:0007669"/>
    <property type="project" value="UniProtKB-SubCell"/>
</dbReference>
<dbReference type="Proteomes" id="UP001337655">
    <property type="component" value="Unassembled WGS sequence"/>
</dbReference>
<organism evidence="9 10">
    <name type="scientific">Saxophila tyrrhenica</name>
    <dbReference type="NCBI Taxonomy" id="1690608"/>
    <lineage>
        <taxon>Eukaryota</taxon>
        <taxon>Fungi</taxon>
        <taxon>Dikarya</taxon>
        <taxon>Ascomycota</taxon>
        <taxon>Pezizomycotina</taxon>
        <taxon>Dothideomycetes</taxon>
        <taxon>Dothideomycetidae</taxon>
        <taxon>Mycosphaerellales</taxon>
        <taxon>Extremaceae</taxon>
        <taxon>Saxophila</taxon>
    </lineage>
</organism>
<comment type="function">
    <text evidence="7">Sodium-phosphate symporter.</text>
</comment>
<accession>A0AAV9NVY5</accession>
<feature type="transmembrane region" description="Helical" evidence="7">
    <location>
        <begin position="7"/>
        <end position="26"/>
    </location>
</feature>
<dbReference type="GO" id="GO:0005315">
    <property type="term" value="F:phosphate transmembrane transporter activity"/>
    <property type="evidence" value="ECO:0007669"/>
    <property type="project" value="InterPro"/>
</dbReference>
<comment type="subcellular location">
    <subcellularLocation>
        <location evidence="1 7">Membrane</location>
        <topology evidence="1 7">Multi-pass membrane protein</topology>
    </subcellularLocation>
</comment>
<evidence type="ECO:0000256" key="3">
    <source>
        <dbReference type="ARBA" id="ARBA00022592"/>
    </source>
</evidence>
<feature type="transmembrane region" description="Helical" evidence="7">
    <location>
        <begin position="153"/>
        <end position="174"/>
    </location>
</feature>
<evidence type="ECO:0000256" key="4">
    <source>
        <dbReference type="ARBA" id="ARBA00022692"/>
    </source>
</evidence>
<feature type="region of interest" description="Disordered" evidence="8">
    <location>
        <begin position="295"/>
        <end position="332"/>
    </location>
</feature>
<evidence type="ECO:0000313" key="10">
    <source>
        <dbReference type="Proteomes" id="UP001337655"/>
    </source>
</evidence>
<sequence length="574" mass="62018">MAGTLHHLDWLFALGVIFFCASIWSLGANDVANSYATSVSSRSLTLPQAGCLAVITEFVGAISLGQQVTDTIRNGVFAIDNFENPDTPDVLLLAMVCAELGSATWQTVCTRLGFPVSTTQSLVGALVGVGIAADVHVNWGWSPGSVSQIAASWGIAPCIAACFGAIIMMSIKVLVHSRQDPLKWGLRVITFYYALTAGILTLFITISGGHGIPTPEEMGAGQAVGIVLGVFFGIWALTSIFFLPYYHAKLVKEDRRLRVWHIPMGPLLWKDNYTLYYPGDPESRVVPNYYSSEYKGEDSSANSINEEKKQASGEAHPADDQSSGTAHEQENADGIKKVDEEVQGARQNDLAAIDKLPWFHPKRIFATIRFVLFHGITRDVIGHQNKGLDAVHDRAPHYDNKVEHLWTTAQILSAMIMSVSHGANDVSNAIGPFTTEYFTWKTGQVLEETDTPTWIKAVGGLGLGVGFWTFGFHIMRNLGNRITKHSPTRGFSMELGAAITVLFASQLGLPVSTTQCLTGAVVGVAFTNGDLKSLNWKQIGKIFIGWVLTVPCAAIVGGIAMGIALNTPSWGPGH</sequence>
<name>A0AAV9NVY5_9PEZI</name>
<feature type="transmembrane region" description="Helical" evidence="7">
    <location>
        <begin position="226"/>
        <end position="246"/>
    </location>
</feature>
<dbReference type="PANTHER" id="PTHR11101">
    <property type="entry name" value="PHOSPHATE TRANSPORTER"/>
    <property type="match status" value="1"/>
</dbReference>
<dbReference type="Pfam" id="PF01384">
    <property type="entry name" value="PHO4"/>
    <property type="match status" value="1"/>
</dbReference>
<comment type="similarity">
    <text evidence="7">Belongs to the inorganic phosphate transporter (PiT) (TC 2.A.20) family.</text>
</comment>
<evidence type="ECO:0000313" key="9">
    <source>
        <dbReference type="EMBL" id="KAK5163577.1"/>
    </source>
</evidence>
<evidence type="ECO:0000256" key="8">
    <source>
        <dbReference type="SAM" id="MobiDB-lite"/>
    </source>
</evidence>
<dbReference type="InterPro" id="IPR001204">
    <property type="entry name" value="Phos_transporter"/>
</dbReference>
<keyword evidence="6 7" id="KW-0472">Membrane</keyword>
<keyword evidence="10" id="KW-1185">Reference proteome</keyword>
<dbReference type="EMBL" id="JAVRRT010000024">
    <property type="protein sequence ID" value="KAK5163577.1"/>
    <property type="molecule type" value="Genomic_DNA"/>
</dbReference>
<gene>
    <name evidence="9" type="ORF">LTR77_010526</name>
</gene>
<keyword evidence="4 7" id="KW-0812">Transmembrane</keyword>
<evidence type="ECO:0000256" key="1">
    <source>
        <dbReference type="ARBA" id="ARBA00004141"/>
    </source>
</evidence>
<reference evidence="9 10" key="1">
    <citation type="submission" date="2023-08" db="EMBL/GenBank/DDBJ databases">
        <title>Black Yeasts Isolated from many extreme environments.</title>
        <authorList>
            <person name="Coleine C."/>
            <person name="Stajich J.E."/>
            <person name="Selbmann L."/>
        </authorList>
    </citation>
    <scope>NUCLEOTIDE SEQUENCE [LARGE SCALE GENOMIC DNA]</scope>
    <source>
        <strain evidence="9 10">CCFEE 5935</strain>
    </source>
</reference>
<evidence type="ECO:0000256" key="6">
    <source>
        <dbReference type="ARBA" id="ARBA00023136"/>
    </source>
</evidence>
<keyword evidence="3 7" id="KW-0592">Phosphate transport</keyword>
<feature type="transmembrane region" description="Helical" evidence="7">
    <location>
        <begin position="542"/>
        <end position="565"/>
    </location>
</feature>
<dbReference type="PANTHER" id="PTHR11101:SF55">
    <property type="entry name" value="PHOSPHATE TRANSPORTER"/>
    <property type="match status" value="1"/>
</dbReference>
<dbReference type="AlphaFoldDB" id="A0AAV9NVY5"/>
<dbReference type="GO" id="GO:0035435">
    <property type="term" value="P:phosphate ion transmembrane transport"/>
    <property type="evidence" value="ECO:0007669"/>
    <property type="project" value="TreeGrafter"/>
</dbReference>
<keyword evidence="2 7" id="KW-0813">Transport</keyword>
<protein>
    <recommendedName>
        <fullName evidence="7">Phosphate transporter</fullName>
    </recommendedName>
</protein>
<dbReference type="GeneID" id="89931852"/>
<evidence type="ECO:0000256" key="7">
    <source>
        <dbReference type="RuleBase" id="RU363058"/>
    </source>
</evidence>
<feature type="transmembrane region" description="Helical" evidence="7">
    <location>
        <begin position="121"/>
        <end position="141"/>
    </location>
</feature>
<evidence type="ECO:0000256" key="2">
    <source>
        <dbReference type="ARBA" id="ARBA00022448"/>
    </source>
</evidence>
<dbReference type="RefSeq" id="XP_064654019.1">
    <property type="nucleotide sequence ID" value="XM_064807744.1"/>
</dbReference>